<gene>
    <name evidence="3" type="ORF">GP486_004500</name>
</gene>
<dbReference type="GO" id="GO:0016226">
    <property type="term" value="P:iron-sulfur cluster assembly"/>
    <property type="evidence" value="ECO:0007669"/>
    <property type="project" value="InterPro"/>
</dbReference>
<dbReference type="GO" id="GO:0051539">
    <property type="term" value="F:4 iron, 4 sulfur cluster binding"/>
    <property type="evidence" value="ECO:0007669"/>
    <property type="project" value="TreeGrafter"/>
</dbReference>
<evidence type="ECO:0000313" key="4">
    <source>
        <dbReference type="Proteomes" id="UP000750711"/>
    </source>
</evidence>
<dbReference type="PANTHER" id="PTHR42961">
    <property type="entry name" value="IRON-SULFUR PROTEIN NUBPL"/>
    <property type="match status" value="1"/>
</dbReference>
<accession>A0A9P8LAR3</accession>
<dbReference type="GO" id="GO:0005524">
    <property type="term" value="F:ATP binding"/>
    <property type="evidence" value="ECO:0007669"/>
    <property type="project" value="UniProtKB-KW"/>
</dbReference>
<dbReference type="InterPro" id="IPR027417">
    <property type="entry name" value="P-loop_NTPase"/>
</dbReference>
<evidence type="ECO:0000256" key="1">
    <source>
        <dbReference type="ARBA" id="ARBA00022741"/>
    </source>
</evidence>
<evidence type="ECO:0000313" key="3">
    <source>
        <dbReference type="EMBL" id="KAH0558865.1"/>
    </source>
</evidence>
<dbReference type="SUPFAM" id="SSF52540">
    <property type="entry name" value="P-loop containing nucleoside triphosphate hydrolases"/>
    <property type="match status" value="1"/>
</dbReference>
<dbReference type="PANTHER" id="PTHR42961:SF2">
    <property type="entry name" value="IRON-SULFUR PROTEIN NUBPL"/>
    <property type="match status" value="1"/>
</dbReference>
<dbReference type="GO" id="GO:0032981">
    <property type="term" value="P:mitochondrial respiratory chain complex I assembly"/>
    <property type="evidence" value="ECO:0007669"/>
    <property type="project" value="TreeGrafter"/>
</dbReference>
<dbReference type="InterPro" id="IPR044304">
    <property type="entry name" value="NUBPL-like"/>
</dbReference>
<evidence type="ECO:0000256" key="2">
    <source>
        <dbReference type="ARBA" id="ARBA00022840"/>
    </source>
</evidence>
<reference evidence="3" key="1">
    <citation type="submission" date="2021-03" db="EMBL/GenBank/DDBJ databases">
        <title>Comparative genomics and phylogenomic investigation of the class Geoglossomycetes provide insights into ecological specialization and systematics.</title>
        <authorList>
            <person name="Melie T."/>
            <person name="Pirro S."/>
            <person name="Miller A.N."/>
            <person name="Quandt A."/>
        </authorList>
    </citation>
    <scope>NUCLEOTIDE SEQUENCE</scope>
    <source>
        <strain evidence="3">CAQ_001_2017</strain>
    </source>
</reference>
<comment type="caution">
    <text evidence="3">The sequence shown here is derived from an EMBL/GenBank/DDBJ whole genome shotgun (WGS) entry which is preliminary data.</text>
</comment>
<proteinExistence type="predicted"/>
<dbReference type="AlphaFoldDB" id="A0A9P8LAR3"/>
<protein>
    <submittedName>
        <fullName evidence="3">Uncharacterized protein</fullName>
    </submittedName>
</protein>
<dbReference type="GO" id="GO:0005739">
    <property type="term" value="C:mitochondrion"/>
    <property type="evidence" value="ECO:0007669"/>
    <property type="project" value="TreeGrafter"/>
</dbReference>
<dbReference type="Gene3D" id="3.40.50.300">
    <property type="entry name" value="P-loop containing nucleotide triphosphate hydrolases"/>
    <property type="match status" value="1"/>
</dbReference>
<keyword evidence="4" id="KW-1185">Reference proteome</keyword>
<dbReference type="Proteomes" id="UP000750711">
    <property type="component" value="Unassembled WGS sequence"/>
</dbReference>
<organism evidence="3 4">
    <name type="scientific">Trichoglossum hirsutum</name>
    <dbReference type="NCBI Taxonomy" id="265104"/>
    <lineage>
        <taxon>Eukaryota</taxon>
        <taxon>Fungi</taxon>
        <taxon>Dikarya</taxon>
        <taxon>Ascomycota</taxon>
        <taxon>Pezizomycotina</taxon>
        <taxon>Geoglossomycetes</taxon>
        <taxon>Geoglossales</taxon>
        <taxon>Geoglossaceae</taxon>
        <taxon>Trichoglossum</taxon>
    </lineage>
</organism>
<sequence>MFRKVDVPILGMVQNMSVFVCPNCNHNTHIFGSEGVPLECRKHGIDFLGDVPLHASICRDADRGKPTVIAEPHSPRSKAFNDIAERLLLKLDIAGN</sequence>
<keyword evidence="1" id="KW-0547">Nucleotide-binding</keyword>
<dbReference type="Pfam" id="PF10609">
    <property type="entry name" value="ParA"/>
    <property type="match status" value="1"/>
</dbReference>
<dbReference type="InterPro" id="IPR033756">
    <property type="entry name" value="YlxH/NBP35"/>
</dbReference>
<name>A0A9P8LAR3_9PEZI</name>
<dbReference type="EMBL" id="JAGHQM010000716">
    <property type="protein sequence ID" value="KAH0558865.1"/>
    <property type="molecule type" value="Genomic_DNA"/>
</dbReference>
<keyword evidence="2" id="KW-0067">ATP-binding</keyword>